<feature type="domain" description="DNA replication factor Cdt1 C-terminal" evidence="4">
    <location>
        <begin position="372"/>
        <end position="490"/>
    </location>
</feature>
<dbReference type="Pfam" id="PF16679">
    <property type="entry name" value="CDT1_C"/>
    <property type="match status" value="1"/>
</dbReference>
<feature type="compositionally biased region" description="Low complexity" evidence="3">
    <location>
        <begin position="331"/>
        <end position="348"/>
    </location>
</feature>
<feature type="compositionally biased region" description="Polar residues" evidence="3">
    <location>
        <begin position="245"/>
        <end position="264"/>
    </location>
</feature>
<feature type="compositionally biased region" description="Polar residues" evidence="3">
    <location>
        <begin position="535"/>
        <end position="545"/>
    </location>
</feature>
<organism evidence="5 6">
    <name type="scientific">Coprinopsis marcescibilis</name>
    <name type="common">Agaric fungus</name>
    <name type="synonym">Psathyrella marcescibilis</name>
    <dbReference type="NCBI Taxonomy" id="230819"/>
    <lineage>
        <taxon>Eukaryota</taxon>
        <taxon>Fungi</taxon>
        <taxon>Dikarya</taxon>
        <taxon>Basidiomycota</taxon>
        <taxon>Agaricomycotina</taxon>
        <taxon>Agaricomycetes</taxon>
        <taxon>Agaricomycetidae</taxon>
        <taxon>Agaricales</taxon>
        <taxon>Agaricineae</taxon>
        <taxon>Psathyrellaceae</taxon>
        <taxon>Coprinopsis</taxon>
    </lineage>
</organism>
<proteinExistence type="inferred from homology"/>
<evidence type="ECO:0000313" key="6">
    <source>
        <dbReference type="Proteomes" id="UP000307440"/>
    </source>
</evidence>
<dbReference type="AlphaFoldDB" id="A0A5C3L986"/>
<sequence length="568" mass="62244">MASVYHSLNVSPRKKRCVSGSDEEVVSTPKKLRIAPPTPKSQARLKAQLPKVEIPAHLKRLLKLQNAVQQAVSHALATCAISPSSDSGRVLNVLNHITLKTYVGLGTSFDLDDLKRLCWIWEWDGASALDAGTNKLKLDDDNPFLDNASVGEWTRGSLGFVLSLGSHYSKTDRKRIPAYGVGIEVEIDIDKDLAGGMAAVARWTAAGESRRLEFLRRIERWAEIHAAQPVPAVPLADLPPLPATTKPSALSRTLASQSPKSGAATQKFPIVPASPSRSPTKMAPKDFAVPFPLLPSSRSTSPTKPGRLLFPQTPSKRLQLKESAQHLEPQTPTSAASSSPGLSLPSTPVRHPESEGDVPPQTPTSTSRRQALYERVRQRSLSKSPTKSSSLARIEGSFTRDEMMKLTQEEMRRRCILARLSEVAESVWLLFSKSTSGGSSTPSSRKRRTMPMSEVASTIIKSSPVPISVAEAWESLNMLVQLCPFFLKKVIISGKEWLEMPAYNVNTTSTNNNLMTPTKSKRATLASPSKKSDSAQELLTRSPRTVKQESGGLREVREVIRREMELQE</sequence>
<feature type="compositionally biased region" description="Low complexity" evidence="3">
    <location>
        <begin position="290"/>
        <end position="303"/>
    </location>
</feature>
<keyword evidence="2" id="KW-0131">Cell cycle</keyword>
<dbReference type="OrthoDB" id="3366139at2759"/>
<keyword evidence="6" id="KW-1185">Reference proteome</keyword>
<name>A0A5C3L986_COPMA</name>
<dbReference type="EMBL" id="ML210150">
    <property type="protein sequence ID" value="TFK29340.1"/>
    <property type="molecule type" value="Genomic_DNA"/>
</dbReference>
<evidence type="ECO:0000256" key="3">
    <source>
        <dbReference type="SAM" id="MobiDB-lite"/>
    </source>
</evidence>
<evidence type="ECO:0000256" key="2">
    <source>
        <dbReference type="ARBA" id="ARBA00023306"/>
    </source>
</evidence>
<comment type="similarity">
    <text evidence="1">Belongs to the Cdt1 family.</text>
</comment>
<dbReference type="Proteomes" id="UP000307440">
    <property type="component" value="Unassembled WGS sequence"/>
</dbReference>
<protein>
    <recommendedName>
        <fullName evidence="4">DNA replication factor Cdt1 C-terminal domain-containing protein</fullName>
    </recommendedName>
</protein>
<evidence type="ECO:0000313" key="5">
    <source>
        <dbReference type="EMBL" id="TFK29340.1"/>
    </source>
</evidence>
<feature type="region of interest" description="Disordered" evidence="3">
    <location>
        <begin position="323"/>
        <end position="395"/>
    </location>
</feature>
<evidence type="ECO:0000259" key="4">
    <source>
        <dbReference type="Pfam" id="PF16679"/>
    </source>
</evidence>
<feature type="compositionally biased region" description="Polar residues" evidence="3">
    <location>
        <begin position="509"/>
        <end position="518"/>
    </location>
</feature>
<accession>A0A5C3L986</accession>
<feature type="compositionally biased region" description="Low complexity" evidence="3">
    <location>
        <begin position="381"/>
        <end position="391"/>
    </location>
</feature>
<evidence type="ECO:0000256" key="1">
    <source>
        <dbReference type="ARBA" id="ARBA00008356"/>
    </source>
</evidence>
<feature type="region of interest" description="Disordered" evidence="3">
    <location>
        <begin position="244"/>
        <end position="311"/>
    </location>
</feature>
<dbReference type="InterPro" id="IPR032054">
    <property type="entry name" value="Cdt1_C"/>
</dbReference>
<dbReference type="InterPro" id="IPR038090">
    <property type="entry name" value="Cdt1_C_WH_dom_sf"/>
</dbReference>
<reference evidence="5 6" key="1">
    <citation type="journal article" date="2019" name="Nat. Ecol. Evol.">
        <title>Megaphylogeny resolves global patterns of mushroom evolution.</title>
        <authorList>
            <person name="Varga T."/>
            <person name="Krizsan K."/>
            <person name="Foldi C."/>
            <person name="Dima B."/>
            <person name="Sanchez-Garcia M."/>
            <person name="Sanchez-Ramirez S."/>
            <person name="Szollosi G.J."/>
            <person name="Szarkandi J.G."/>
            <person name="Papp V."/>
            <person name="Albert L."/>
            <person name="Andreopoulos W."/>
            <person name="Angelini C."/>
            <person name="Antonin V."/>
            <person name="Barry K.W."/>
            <person name="Bougher N.L."/>
            <person name="Buchanan P."/>
            <person name="Buyck B."/>
            <person name="Bense V."/>
            <person name="Catcheside P."/>
            <person name="Chovatia M."/>
            <person name="Cooper J."/>
            <person name="Damon W."/>
            <person name="Desjardin D."/>
            <person name="Finy P."/>
            <person name="Geml J."/>
            <person name="Haridas S."/>
            <person name="Hughes K."/>
            <person name="Justo A."/>
            <person name="Karasinski D."/>
            <person name="Kautmanova I."/>
            <person name="Kiss B."/>
            <person name="Kocsube S."/>
            <person name="Kotiranta H."/>
            <person name="LaButti K.M."/>
            <person name="Lechner B.E."/>
            <person name="Liimatainen K."/>
            <person name="Lipzen A."/>
            <person name="Lukacs Z."/>
            <person name="Mihaltcheva S."/>
            <person name="Morgado L.N."/>
            <person name="Niskanen T."/>
            <person name="Noordeloos M.E."/>
            <person name="Ohm R.A."/>
            <person name="Ortiz-Santana B."/>
            <person name="Ovrebo C."/>
            <person name="Racz N."/>
            <person name="Riley R."/>
            <person name="Savchenko A."/>
            <person name="Shiryaev A."/>
            <person name="Soop K."/>
            <person name="Spirin V."/>
            <person name="Szebenyi C."/>
            <person name="Tomsovsky M."/>
            <person name="Tulloss R.E."/>
            <person name="Uehling J."/>
            <person name="Grigoriev I.V."/>
            <person name="Vagvolgyi C."/>
            <person name="Papp T."/>
            <person name="Martin F.M."/>
            <person name="Miettinen O."/>
            <person name="Hibbett D.S."/>
            <person name="Nagy L.G."/>
        </authorList>
    </citation>
    <scope>NUCLEOTIDE SEQUENCE [LARGE SCALE GENOMIC DNA]</scope>
    <source>
        <strain evidence="5 6">CBS 121175</strain>
    </source>
</reference>
<dbReference type="Gene3D" id="1.10.10.1420">
    <property type="entry name" value="DNA replication factor Cdt1, C-terminal WH domain"/>
    <property type="match status" value="1"/>
</dbReference>
<feature type="region of interest" description="Disordered" evidence="3">
    <location>
        <begin position="509"/>
        <end position="553"/>
    </location>
</feature>
<gene>
    <name evidence="5" type="ORF">FA15DRAFT_610513</name>
</gene>